<comment type="caution">
    <text evidence="1">The sequence shown here is derived from an EMBL/GenBank/DDBJ whole genome shotgun (WGS) entry which is preliminary data.</text>
</comment>
<dbReference type="AlphaFoldDB" id="A0A0F9VFD3"/>
<accession>A0A0F9VFD3</accession>
<organism evidence="1">
    <name type="scientific">marine sediment metagenome</name>
    <dbReference type="NCBI Taxonomy" id="412755"/>
    <lineage>
        <taxon>unclassified sequences</taxon>
        <taxon>metagenomes</taxon>
        <taxon>ecological metagenomes</taxon>
    </lineage>
</organism>
<protein>
    <submittedName>
        <fullName evidence="1">Uncharacterized protein</fullName>
    </submittedName>
</protein>
<dbReference type="EMBL" id="LAZR01000051">
    <property type="protein sequence ID" value="KKN98502.1"/>
    <property type="molecule type" value="Genomic_DNA"/>
</dbReference>
<gene>
    <name evidence="1" type="ORF">LCGC14_0146130</name>
</gene>
<proteinExistence type="predicted"/>
<name>A0A0F9VFD3_9ZZZZ</name>
<reference evidence="1" key="1">
    <citation type="journal article" date="2015" name="Nature">
        <title>Complex archaea that bridge the gap between prokaryotes and eukaryotes.</title>
        <authorList>
            <person name="Spang A."/>
            <person name="Saw J.H."/>
            <person name="Jorgensen S.L."/>
            <person name="Zaremba-Niedzwiedzka K."/>
            <person name="Martijn J."/>
            <person name="Lind A.E."/>
            <person name="van Eijk R."/>
            <person name="Schleper C."/>
            <person name="Guy L."/>
            <person name="Ettema T.J."/>
        </authorList>
    </citation>
    <scope>NUCLEOTIDE SEQUENCE</scope>
</reference>
<sequence>MELTSDLVQETMKYCLYNDDEVIDGKTPDEAVLVDGITTKFGFHPGRLEEKASVIIDMLGQLPESFQEAGGGGMSFINACQDKNGRQWTDFHRIMEELFCLGEAIGKVSQPMPKEMWKVLPGGMPYYIVLTERATGEAVPV</sequence>
<evidence type="ECO:0000313" key="1">
    <source>
        <dbReference type="EMBL" id="KKN98502.1"/>
    </source>
</evidence>